<dbReference type="AlphaFoldDB" id="A0A0B7J135"/>
<accession>A0A0B7J135</accession>
<name>A0A0B7J135_9PROT</name>
<dbReference type="RefSeq" id="WP_045751569.1">
    <property type="nucleotide sequence ID" value="NZ_LN794158.1"/>
</dbReference>
<dbReference type="EMBL" id="LN794158">
    <property type="protein sequence ID" value="CEN56483.1"/>
    <property type="molecule type" value="Genomic_DNA"/>
</dbReference>
<dbReference type="KEGG" id="mbac:BN1209_1445"/>
<evidence type="ECO:0000313" key="1">
    <source>
        <dbReference type="EMBL" id="CEN56483.1"/>
    </source>
</evidence>
<evidence type="ECO:0000313" key="2">
    <source>
        <dbReference type="Proteomes" id="UP000056322"/>
    </source>
</evidence>
<protein>
    <submittedName>
        <fullName evidence="1">Uncharacterized protein</fullName>
    </submittedName>
</protein>
<keyword evidence="2" id="KW-1185">Reference proteome</keyword>
<organism evidence="1 2">
    <name type="scientific">Candidatus Methylopumilus turicensis</name>
    <dbReference type="NCBI Taxonomy" id="1581680"/>
    <lineage>
        <taxon>Bacteria</taxon>
        <taxon>Pseudomonadati</taxon>
        <taxon>Pseudomonadota</taxon>
        <taxon>Betaproteobacteria</taxon>
        <taxon>Nitrosomonadales</taxon>
        <taxon>Methylophilaceae</taxon>
        <taxon>Candidatus Methylopumilus</taxon>
    </lineage>
</organism>
<dbReference type="HOGENOM" id="CLU_1004036_0_0_4"/>
<sequence>MKVDKEMKLNVANGVMVKLDELVVKRNKWQVHYDRTNNTLYELLAGCLDSYYAIKGTKAEKVFLENIKDSLQARKLKVQEGTSVLNLIVRYVFDSDRRRIHGYARVLRVAVKEEIEVANFVEWVKQAGGLEEITSSKGATEATIKKRMTLEAKVEDVKDLLIEQLQHPLAIVPKTHLVSAVDTAEYTLLIGKMQVDGKTKVLSVVPDASSAMIQASIKKIAEALIAHVERVTKERLEKEADTAKLDVLNSAELLEAA</sequence>
<dbReference type="Proteomes" id="UP000056322">
    <property type="component" value="Chromosome 1"/>
</dbReference>
<dbReference type="STRING" id="1581680.BN1209_1445"/>
<dbReference type="OrthoDB" id="9132670at2"/>
<reference evidence="2" key="1">
    <citation type="submission" date="2014-12" db="EMBL/GenBank/DDBJ databases">
        <authorList>
            <person name="Salcher M.M."/>
        </authorList>
    </citation>
    <scope>NUCLEOTIDE SEQUENCE [LARGE SCALE GENOMIC DNA]</scope>
    <source>
        <strain evidence="2">MMS-10A-171</strain>
    </source>
</reference>
<gene>
    <name evidence="1" type="ORF">BN1209_1445</name>
</gene>
<proteinExistence type="predicted"/>